<dbReference type="AlphaFoldDB" id="A0AAP2HM45"/>
<dbReference type="EMBL" id="JAHPMX010000009">
    <property type="protein sequence ID" value="MBU9358405.1"/>
    <property type="molecule type" value="Genomic_DNA"/>
</dbReference>
<evidence type="ECO:0000313" key="2">
    <source>
        <dbReference type="EMBL" id="MBU9358405.1"/>
    </source>
</evidence>
<name>A0AAP2HM45_9BURK</name>
<protein>
    <submittedName>
        <fullName evidence="2">Uncharacterized protein</fullName>
    </submittedName>
</protein>
<sequence>MSESMNLFRGSEPEGGDGRRRRPGCGFPRIARGTAGSGGDAGALYRATSFGRVGAAGVARASWNFSGTKI</sequence>
<comment type="caution">
    <text evidence="2">The sequence shown here is derived from an EMBL/GenBank/DDBJ whole genome shotgun (WGS) entry which is preliminary data.</text>
</comment>
<dbReference type="RefSeq" id="WP_217192557.1">
    <property type="nucleotide sequence ID" value="NZ_CAJHCV010000011.1"/>
</dbReference>
<evidence type="ECO:0000256" key="1">
    <source>
        <dbReference type="SAM" id="MobiDB-lite"/>
    </source>
</evidence>
<proteinExistence type="predicted"/>
<organism evidence="2 3">
    <name type="scientific">Burkholderia multivorans</name>
    <dbReference type="NCBI Taxonomy" id="87883"/>
    <lineage>
        <taxon>Bacteria</taxon>
        <taxon>Pseudomonadati</taxon>
        <taxon>Pseudomonadota</taxon>
        <taxon>Betaproteobacteria</taxon>
        <taxon>Burkholderiales</taxon>
        <taxon>Burkholderiaceae</taxon>
        <taxon>Burkholderia</taxon>
        <taxon>Burkholderia cepacia complex</taxon>
    </lineage>
</organism>
<feature type="region of interest" description="Disordered" evidence="1">
    <location>
        <begin position="1"/>
        <end position="40"/>
    </location>
</feature>
<evidence type="ECO:0000313" key="3">
    <source>
        <dbReference type="Proteomes" id="UP001196915"/>
    </source>
</evidence>
<gene>
    <name evidence="2" type="ORF">KTE52_18885</name>
</gene>
<reference evidence="2" key="1">
    <citation type="submission" date="2021-06" db="EMBL/GenBank/DDBJ databases">
        <title>A collection of bacterial strains from the Burkholderia cepacia Research Laboratory and Repository.</title>
        <authorList>
            <person name="Lipuma J."/>
            <person name="Spilker T."/>
        </authorList>
    </citation>
    <scope>NUCLEOTIDE SEQUENCE</scope>
    <source>
        <strain evidence="2">AU37435</strain>
    </source>
</reference>
<dbReference type="Proteomes" id="UP001196915">
    <property type="component" value="Unassembled WGS sequence"/>
</dbReference>
<accession>A0AAP2HM45</accession>